<evidence type="ECO:0000256" key="1">
    <source>
        <dbReference type="SAM" id="MobiDB-lite"/>
    </source>
</evidence>
<gene>
    <name evidence="2" type="ORF">CDL15_Pgr001131</name>
</gene>
<comment type="caution">
    <text evidence="2">The sequence shown here is derived from an EMBL/GenBank/DDBJ whole genome shotgun (WGS) entry which is preliminary data.</text>
</comment>
<feature type="region of interest" description="Disordered" evidence="1">
    <location>
        <begin position="1"/>
        <end position="24"/>
    </location>
</feature>
<protein>
    <submittedName>
        <fullName evidence="2">Uncharacterized protein</fullName>
    </submittedName>
</protein>
<accession>A0A218WJK6</accession>
<name>A0A218WJK6_PUNGR</name>
<dbReference type="Proteomes" id="UP000197138">
    <property type="component" value="Unassembled WGS sequence"/>
</dbReference>
<sequence length="101" mass="11143">MLTFQSSYLKSRKPSRRTTEEDLLSSNRLGKTAVVMGLFNKDTTCMAPVAKEPLMFLQNSLELIGSCSKQMPLGARIKQAWQGSHKTAAALPLRLGVPSYL</sequence>
<dbReference type="AlphaFoldDB" id="A0A218WJK6"/>
<proteinExistence type="predicted"/>
<organism evidence="2 3">
    <name type="scientific">Punica granatum</name>
    <name type="common">Pomegranate</name>
    <dbReference type="NCBI Taxonomy" id="22663"/>
    <lineage>
        <taxon>Eukaryota</taxon>
        <taxon>Viridiplantae</taxon>
        <taxon>Streptophyta</taxon>
        <taxon>Embryophyta</taxon>
        <taxon>Tracheophyta</taxon>
        <taxon>Spermatophyta</taxon>
        <taxon>Magnoliopsida</taxon>
        <taxon>eudicotyledons</taxon>
        <taxon>Gunneridae</taxon>
        <taxon>Pentapetalae</taxon>
        <taxon>rosids</taxon>
        <taxon>malvids</taxon>
        <taxon>Myrtales</taxon>
        <taxon>Lythraceae</taxon>
        <taxon>Punica</taxon>
    </lineage>
</organism>
<evidence type="ECO:0000313" key="3">
    <source>
        <dbReference type="Proteomes" id="UP000197138"/>
    </source>
</evidence>
<dbReference type="EMBL" id="MTKT01003953">
    <property type="protein sequence ID" value="OWM73017.1"/>
    <property type="molecule type" value="Genomic_DNA"/>
</dbReference>
<reference evidence="3" key="1">
    <citation type="journal article" date="2017" name="Plant J.">
        <title>The pomegranate (Punica granatum L.) genome and the genomics of punicalagin biosynthesis.</title>
        <authorList>
            <person name="Qin G."/>
            <person name="Xu C."/>
            <person name="Ming R."/>
            <person name="Tang H."/>
            <person name="Guyot R."/>
            <person name="Kramer E.M."/>
            <person name="Hu Y."/>
            <person name="Yi X."/>
            <person name="Qi Y."/>
            <person name="Xu X."/>
            <person name="Gao Z."/>
            <person name="Pan H."/>
            <person name="Jian J."/>
            <person name="Tian Y."/>
            <person name="Yue Z."/>
            <person name="Xu Y."/>
        </authorList>
    </citation>
    <scope>NUCLEOTIDE SEQUENCE [LARGE SCALE GENOMIC DNA]</scope>
    <source>
        <strain evidence="3">cv. Dabenzi</strain>
    </source>
</reference>
<evidence type="ECO:0000313" key="2">
    <source>
        <dbReference type="EMBL" id="OWM73017.1"/>
    </source>
</evidence>